<keyword evidence="1" id="KW-0732">Signal</keyword>
<evidence type="ECO:0000256" key="1">
    <source>
        <dbReference type="SAM" id="SignalP"/>
    </source>
</evidence>
<dbReference type="Gene3D" id="2.40.160.130">
    <property type="entry name" value="Capsule assembly protein Wzi"/>
    <property type="match status" value="1"/>
</dbReference>
<evidence type="ECO:0000313" key="3">
    <source>
        <dbReference type="Proteomes" id="UP001139409"/>
    </source>
</evidence>
<evidence type="ECO:0008006" key="4">
    <source>
        <dbReference type="Google" id="ProtNLM"/>
    </source>
</evidence>
<dbReference type="InterPro" id="IPR038636">
    <property type="entry name" value="Wzi_sf"/>
</dbReference>
<proteinExistence type="predicted"/>
<sequence>MSRILFFLLASFSFSSLLAQSVNAPLNDDYYHLIDRYEILQGEIHPGFFTNWKPYMRNQIAAFADSLSQRSDLDAIDRFNMGYFRSDNWEWSDNPDNSSRKPFLKHFYRVKPDLFHVDTRDFNLHVNPVLHLSAGSASDTDDIPFINTRGAEVRGWIDRKLGFYGYIGENQIIYPGYVRDQIDQTLAVPGEGFWKGYQDNGVDFLTARGYISFNPTEHLNIQFGHDRFRVGNGYRSMILSDFAPAYTFFKFEAQVWKLKYTMLVSELTADVEGNRSGLTGTDEFPNKWLAFHHLTFNIGRKLNVGVFESVIYGPNEIGESRNFELKYLNPIIFYRAIEQQDGSSDNVVLGLDFKWLPVRSVSLYGQFMLDELVIDDLKEGNGWWGNKFGIQAGAEYVNAFGIRHLDLQVETNISRPYNFSHDSPYGSYSHYRQPLAHPRGANFKEFIGIARFQPAPKWMVTGKLIYSDYGLDTLSSNWGGNILLNNSTREQNYNNKIGQGVSTQQLFADLRVSFMWKHNFFIEAHHTFRNVESEFEPYSLRSNVTELAIRWNIPARLSEF</sequence>
<gene>
    <name evidence="2" type="ORF">LDX50_24300</name>
</gene>
<keyword evidence="3" id="KW-1185">Reference proteome</keyword>
<accession>A0A9X1KYK8</accession>
<dbReference type="EMBL" id="JAIXNE010000005">
    <property type="protein sequence ID" value="MCA6078018.1"/>
    <property type="molecule type" value="Genomic_DNA"/>
</dbReference>
<protein>
    <recommendedName>
        <fullName evidence="4">Capsule assembly Wzi family protein</fullName>
    </recommendedName>
</protein>
<evidence type="ECO:0000313" key="2">
    <source>
        <dbReference type="EMBL" id="MCA6078018.1"/>
    </source>
</evidence>
<dbReference type="RefSeq" id="WP_225698879.1">
    <property type="nucleotide sequence ID" value="NZ_JAIXNE010000005.1"/>
</dbReference>
<name>A0A9X1KYK8_9BACT</name>
<feature type="signal peptide" evidence="1">
    <location>
        <begin position="1"/>
        <end position="19"/>
    </location>
</feature>
<dbReference type="Proteomes" id="UP001139409">
    <property type="component" value="Unassembled WGS sequence"/>
</dbReference>
<organism evidence="2 3">
    <name type="scientific">Fulvivirga sedimenti</name>
    <dbReference type="NCBI Taxonomy" id="2879465"/>
    <lineage>
        <taxon>Bacteria</taxon>
        <taxon>Pseudomonadati</taxon>
        <taxon>Bacteroidota</taxon>
        <taxon>Cytophagia</taxon>
        <taxon>Cytophagales</taxon>
        <taxon>Fulvivirgaceae</taxon>
        <taxon>Fulvivirga</taxon>
    </lineage>
</organism>
<comment type="caution">
    <text evidence="2">The sequence shown here is derived from an EMBL/GenBank/DDBJ whole genome shotgun (WGS) entry which is preliminary data.</text>
</comment>
<dbReference type="AlphaFoldDB" id="A0A9X1KYK8"/>
<reference evidence="2" key="1">
    <citation type="submission" date="2021-09" db="EMBL/GenBank/DDBJ databases">
        <title>Fulvivirga sp. isolated from coastal sediment.</title>
        <authorList>
            <person name="Yu H."/>
        </authorList>
    </citation>
    <scope>NUCLEOTIDE SEQUENCE</scope>
    <source>
        <strain evidence="2">1062</strain>
    </source>
</reference>
<feature type="chain" id="PRO_5040892068" description="Capsule assembly Wzi family protein" evidence="1">
    <location>
        <begin position="20"/>
        <end position="560"/>
    </location>
</feature>